<name>A0A101RMA1_9ACTN</name>
<reference evidence="3 4" key="1">
    <citation type="submission" date="2015-10" db="EMBL/GenBank/DDBJ databases">
        <title>Draft genome sequence of Streptomyces griseorubiginosus DSM 40469, type strain for the species Streptomyces griseorubiginosus.</title>
        <authorList>
            <person name="Ruckert C."/>
            <person name="Winkler A."/>
            <person name="Kalinowski J."/>
            <person name="Kampfer P."/>
            <person name="Glaeser S."/>
        </authorList>
    </citation>
    <scope>NUCLEOTIDE SEQUENCE [LARGE SCALE GENOMIC DNA]</scope>
    <source>
        <strain evidence="3 4">DSM 40469</strain>
    </source>
</reference>
<evidence type="ECO:0000259" key="2">
    <source>
        <dbReference type="Pfam" id="PF13443"/>
    </source>
</evidence>
<dbReference type="Proteomes" id="UP000054375">
    <property type="component" value="Unassembled WGS sequence"/>
</dbReference>
<feature type="region of interest" description="Disordered" evidence="1">
    <location>
        <begin position="77"/>
        <end position="108"/>
    </location>
</feature>
<dbReference type="Pfam" id="PF13443">
    <property type="entry name" value="HTH_26"/>
    <property type="match status" value="1"/>
</dbReference>
<accession>A0A101RMA1</accession>
<evidence type="ECO:0000313" key="3">
    <source>
        <dbReference type="EMBL" id="KUN58232.1"/>
    </source>
</evidence>
<organism evidence="3 4">
    <name type="scientific">Streptomyces griseorubiginosus</name>
    <dbReference type="NCBI Taxonomy" id="67304"/>
    <lineage>
        <taxon>Bacteria</taxon>
        <taxon>Bacillati</taxon>
        <taxon>Actinomycetota</taxon>
        <taxon>Actinomycetes</taxon>
        <taxon>Kitasatosporales</taxon>
        <taxon>Streptomycetaceae</taxon>
        <taxon>Streptomyces</taxon>
    </lineage>
</organism>
<evidence type="ECO:0000313" key="4">
    <source>
        <dbReference type="Proteomes" id="UP000054375"/>
    </source>
</evidence>
<feature type="domain" description="HTH cro/C1-type" evidence="2">
    <location>
        <begin position="5"/>
        <end position="70"/>
    </location>
</feature>
<dbReference type="EMBL" id="LMWV01000050">
    <property type="protein sequence ID" value="KUN58232.1"/>
    <property type="molecule type" value="Genomic_DNA"/>
</dbReference>
<protein>
    <submittedName>
        <fullName evidence="3">Cro/Cl family transcriptional regulator</fullName>
    </submittedName>
</protein>
<evidence type="ECO:0000256" key="1">
    <source>
        <dbReference type="SAM" id="MobiDB-lite"/>
    </source>
</evidence>
<keyword evidence="4" id="KW-1185">Reference proteome</keyword>
<sequence>MRWTLRERAAERGITTSAEVRRRLAAAGLSVSAGKMSGLWSATPVSIRLDDLEVICAVLGCDPSGLLSCQTAPPAVRPGQAVPAPAAAPAPAPAWERRGPRGRPVPPL</sequence>
<dbReference type="RefSeq" id="WP_062246963.1">
    <property type="nucleotide sequence ID" value="NZ_KQ948753.1"/>
</dbReference>
<gene>
    <name evidence="3" type="ORF">AQJ54_42550</name>
</gene>
<dbReference type="InterPro" id="IPR001387">
    <property type="entry name" value="Cro/C1-type_HTH"/>
</dbReference>
<dbReference type="AlphaFoldDB" id="A0A101RMA1"/>
<proteinExistence type="predicted"/>
<comment type="caution">
    <text evidence="3">The sequence shown here is derived from an EMBL/GenBank/DDBJ whole genome shotgun (WGS) entry which is preliminary data.</text>
</comment>